<dbReference type="PANTHER" id="PTHR11133:SF22">
    <property type="entry name" value="ALPHA-AMINOADIPIC SEMIALDEHYDE SYNTHASE, MITOCHONDRIAL"/>
    <property type="match status" value="1"/>
</dbReference>
<proteinExistence type="predicted"/>
<dbReference type="PANTHER" id="PTHR11133">
    <property type="entry name" value="SACCHAROPINE DEHYDROGENASE"/>
    <property type="match status" value="1"/>
</dbReference>
<dbReference type="Gene3D" id="3.40.50.720">
    <property type="entry name" value="NAD(P)-binding Rossmann-like Domain"/>
    <property type="match status" value="1"/>
</dbReference>
<evidence type="ECO:0000313" key="3">
    <source>
        <dbReference type="Ensembl" id="ENSHHUP00000004060.1"/>
    </source>
</evidence>
<evidence type="ECO:0000259" key="2">
    <source>
        <dbReference type="Pfam" id="PF03435"/>
    </source>
</evidence>
<dbReference type="InterPro" id="IPR005097">
    <property type="entry name" value="Sacchrp_dh_NADP-bd"/>
</dbReference>
<accession>A0A4W5K0Z4</accession>
<evidence type="ECO:0000256" key="1">
    <source>
        <dbReference type="ARBA" id="ARBA00023002"/>
    </source>
</evidence>
<name>A0A4W5K0Z4_9TELE</name>
<keyword evidence="1" id="KW-0560">Oxidoreductase</keyword>
<protein>
    <recommendedName>
        <fullName evidence="2">Saccharopine dehydrogenase NADP binding domain-containing protein</fullName>
    </recommendedName>
</protein>
<dbReference type="SUPFAM" id="SSF55347">
    <property type="entry name" value="Glyceraldehyde-3-phosphate dehydrogenase-like, C-terminal domain"/>
    <property type="match status" value="1"/>
</dbReference>
<dbReference type="Gene3D" id="3.30.360.10">
    <property type="entry name" value="Dihydrodipicolinate Reductase, domain 2"/>
    <property type="match status" value="1"/>
</dbReference>
<dbReference type="STRING" id="62062.ENSHHUP00000004060"/>
<reference evidence="4" key="1">
    <citation type="submission" date="2018-06" db="EMBL/GenBank/DDBJ databases">
        <title>Genome assembly of Danube salmon.</title>
        <authorList>
            <person name="Macqueen D.J."/>
            <person name="Gundappa M.K."/>
        </authorList>
    </citation>
    <scope>NUCLEOTIDE SEQUENCE [LARGE SCALE GENOMIC DNA]</scope>
</reference>
<dbReference type="InterPro" id="IPR051168">
    <property type="entry name" value="AASS"/>
</dbReference>
<dbReference type="InterPro" id="IPR036291">
    <property type="entry name" value="NAD(P)-bd_dom_sf"/>
</dbReference>
<reference evidence="3" key="3">
    <citation type="submission" date="2025-09" db="UniProtKB">
        <authorList>
            <consortium name="Ensembl"/>
        </authorList>
    </citation>
    <scope>IDENTIFICATION</scope>
</reference>
<evidence type="ECO:0000313" key="4">
    <source>
        <dbReference type="Proteomes" id="UP000314982"/>
    </source>
</evidence>
<feature type="domain" description="Saccharopine dehydrogenase NADP binding" evidence="2">
    <location>
        <begin position="15"/>
        <end position="64"/>
    </location>
</feature>
<reference evidence="3" key="2">
    <citation type="submission" date="2025-08" db="UniProtKB">
        <authorList>
            <consortium name="Ensembl"/>
        </authorList>
    </citation>
    <scope>IDENTIFICATION</scope>
</reference>
<dbReference type="GO" id="GO:0005737">
    <property type="term" value="C:cytoplasm"/>
    <property type="evidence" value="ECO:0007669"/>
    <property type="project" value="TreeGrafter"/>
</dbReference>
<dbReference type="AlphaFoldDB" id="A0A4W5K0Z4"/>
<dbReference type="Pfam" id="PF03435">
    <property type="entry name" value="Sacchrp_dh_NADP"/>
    <property type="match status" value="1"/>
</dbReference>
<keyword evidence="4" id="KW-1185">Reference proteome</keyword>
<dbReference type="Proteomes" id="UP000314982">
    <property type="component" value="Unassembled WGS sequence"/>
</dbReference>
<organism evidence="3 4">
    <name type="scientific">Hucho hucho</name>
    <name type="common">huchen</name>
    <dbReference type="NCBI Taxonomy" id="62062"/>
    <lineage>
        <taxon>Eukaryota</taxon>
        <taxon>Metazoa</taxon>
        <taxon>Chordata</taxon>
        <taxon>Craniata</taxon>
        <taxon>Vertebrata</taxon>
        <taxon>Euteleostomi</taxon>
        <taxon>Actinopterygii</taxon>
        <taxon>Neopterygii</taxon>
        <taxon>Teleostei</taxon>
        <taxon>Protacanthopterygii</taxon>
        <taxon>Salmoniformes</taxon>
        <taxon>Salmonidae</taxon>
        <taxon>Salmoninae</taxon>
        <taxon>Hucho</taxon>
    </lineage>
</organism>
<dbReference type="Ensembl" id="ENSHHUT00000004192.1">
    <property type="protein sequence ID" value="ENSHHUP00000004060.1"/>
    <property type="gene ID" value="ENSHHUG00000002554.1"/>
</dbReference>
<dbReference type="GeneTree" id="ENSGT00390000013249"/>
<dbReference type="GO" id="GO:0004753">
    <property type="term" value="F:saccharopine dehydrogenase activity"/>
    <property type="evidence" value="ECO:0007669"/>
    <property type="project" value="TreeGrafter"/>
</dbReference>
<dbReference type="SUPFAM" id="SSF51735">
    <property type="entry name" value="NAD(P)-binding Rossmann-fold domains"/>
    <property type="match status" value="1"/>
</dbReference>
<dbReference type="GO" id="GO:0019878">
    <property type="term" value="P:lysine biosynthetic process via aminoadipic acid"/>
    <property type="evidence" value="ECO:0007669"/>
    <property type="project" value="TreeGrafter"/>
</dbReference>
<sequence length="158" mass="17351">MRGENVSLSHVLCHLCFSMLPYGYHPVIAKHYINKKVNMVTASYLSPAMKDLQQSAEEAGITIVNEMGLDPGIDHMLAMEFIDQAKADGCTVVSILAGGTLMESTSPMDFMPGFNLDGFPNRDSTKYVEQYDIEPAHTLGLINNDPCPRTMTSCSQTN</sequence>